<evidence type="ECO:0000256" key="8">
    <source>
        <dbReference type="ARBA" id="ARBA00023163"/>
    </source>
</evidence>
<dbReference type="PRINTS" id="PR00045">
    <property type="entry name" value="SIGMA54FCT"/>
</dbReference>
<accession>A0A662DD23</accession>
<feature type="domain" description="RNA polymerase sigma factor 54 core-binding" evidence="10">
    <location>
        <begin position="110"/>
        <end position="295"/>
    </location>
</feature>
<sequence>MELRPEIQLKQTQKLVMTPQLQQSIKMLQLSNLELLDQIEAELAENPVLEIDEESETSSVDNAIELQKAQDEKIIKYDEGFEDEHFFGDKSFTQSAYDSEEEDKKREFLEGAVSKEETLREYLWSQLYLLEISDEDMEIAQKIITYIDPMGYLSVPMDTLSEDLGIPLEKAEQVLKIIQSLDPPGVGARDIKECLLIQLRNKGDYPLAEKIVMNHLNEVKLNKYEEIAKKLGVSVKKVKDAVKLISKLEPYPGRPFYTEEIRYIIPDVIIERRDGDFEVIPNNSFIPRIKVNDYYLRLLRSNKKDKNLSKYLTEKIQRAQNFIKSINQREETLVRVTKAILEEQREFFEKGPKYLKPLTLKDIAQKLDLHESTISRITSSKYVQTPFGVFQLKYFFSNPIPSRNAGEYSSRSIKEMIKDIIESEGSKKHLSDQKIADILNKRGIKIARRTVAKYRQELKILPSILRRQ</sequence>
<evidence type="ECO:0000256" key="1">
    <source>
        <dbReference type="ARBA" id="ARBA00008798"/>
    </source>
</evidence>
<evidence type="ECO:0000259" key="10">
    <source>
        <dbReference type="Pfam" id="PF04963"/>
    </source>
</evidence>
<keyword evidence="8" id="KW-0804">Transcription</keyword>
<dbReference type="AlphaFoldDB" id="A0A662DD23"/>
<dbReference type="Pfam" id="PF04963">
    <property type="entry name" value="Sigma54_CBD"/>
    <property type="match status" value="1"/>
</dbReference>
<dbReference type="Gene3D" id="1.10.10.60">
    <property type="entry name" value="Homeodomain-like"/>
    <property type="match status" value="1"/>
</dbReference>
<dbReference type="Pfam" id="PF00309">
    <property type="entry name" value="Sigma54_AID"/>
    <property type="match status" value="1"/>
</dbReference>
<evidence type="ECO:0000256" key="4">
    <source>
        <dbReference type="ARBA" id="ARBA00022695"/>
    </source>
</evidence>
<keyword evidence="6" id="KW-0731">Sigma factor</keyword>
<dbReference type="NCBIfam" id="TIGR02395">
    <property type="entry name" value="rpoN_sigma"/>
    <property type="match status" value="1"/>
</dbReference>
<keyword evidence="3" id="KW-0808">Transferase</keyword>
<dbReference type="Pfam" id="PF04552">
    <property type="entry name" value="Sigma54_DBD"/>
    <property type="match status" value="1"/>
</dbReference>
<reference evidence="11 12" key="1">
    <citation type="submission" date="2018-06" db="EMBL/GenBank/DDBJ databases">
        <title>Extensive metabolic versatility and redundancy in microbially diverse, dynamic hydrothermal sediments.</title>
        <authorList>
            <person name="Dombrowski N."/>
            <person name="Teske A."/>
            <person name="Baker B.J."/>
        </authorList>
    </citation>
    <scope>NUCLEOTIDE SEQUENCE [LARGE SCALE GENOMIC DNA]</scope>
    <source>
        <strain evidence="11">B3_G15</strain>
    </source>
</reference>
<evidence type="ECO:0000313" key="12">
    <source>
        <dbReference type="Proteomes" id="UP000280417"/>
    </source>
</evidence>
<keyword evidence="5" id="KW-0805">Transcription regulation</keyword>
<evidence type="ECO:0000259" key="9">
    <source>
        <dbReference type="Pfam" id="PF04552"/>
    </source>
</evidence>
<dbReference type="GO" id="GO:0006352">
    <property type="term" value="P:DNA-templated transcription initiation"/>
    <property type="evidence" value="ECO:0007669"/>
    <property type="project" value="InterPro"/>
</dbReference>
<comment type="similarity">
    <text evidence="1">Belongs to the sigma-54 factor family.</text>
</comment>
<gene>
    <name evidence="11" type="primary">rpoN</name>
    <name evidence="11" type="ORF">DRJ04_06865</name>
</gene>
<dbReference type="EMBL" id="QMQA01000194">
    <property type="protein sequence ID" value="RLE12079.1"/>
    <property type="molecule type" value="Genomic_DNA"/>
</dbReference>
<dbReference type="PROSITE" id="PS00718">
    <property type="entry name" value="SIGMA54_2"/>
    <property type="match status" value="1"/>
</dbReference>
<organism evidence="11 12">
    <name type="scientific">Aerophobetes bacterium</name>
    <dbReference type="NCBI Taxonomy" id="2030807"/>
    <lineage>
        <taxon>Bacteria</taxon>
        <taxon>Candidatus Aerophobota</taxon>
    </lineage>
</organism>
<dbReference type="PROSITE" id="PS00717">
    <property type="entry name" value="SIGMA54_1"/>
    <property type="match status" value="1"/>
</dbReference>
<dbReference type="GO" id="GO:0016987">
    <property type="term" value="F:sigma factor activity"/>
    <property type="evidence" value="ECO:0007669"/>
    <property type="project" value="UniProtKB-KW"/>
</dbReference>
<dbReference type="GO" id="GO:0016779">
    <property type="term" value="F:nucleotidyltransferase activity"/>
    <property type="evidence" value="ECO:0007669"/>
    <property type="project" value="UniProtKB-KW"/>
</dbReference>
<comment type="caution">
    <text evidence="11">The sequence shown here is derived from an EMBL/GenBank/DDBJ whole genome shotgun (WGS) entry which is preliminary data.</text>
</comment>
<dbReference type="InterPro" id="IPR000394">
    <property type="entry name" value="RNA_pol_sigma_54"/>
</dbReference>
<dbReference type="PROSITE" id="PS50044">
    <property type="entry name" value="SIGMA54_3"/>
    <property type="match status" value="1"/>
</dbReference>
<dbReference type="GO" id="GO:0000428">
    <property type="term" value="C:DNA-directed RNA polymerase complex"/>
    <property type="evidence" value="ECO:0007669"/>
    <property type="project" value="UniProtKB-KW"/>
</dbReference>
<evidence type="ECO:0000256" key="3">
    <source>
        <dbReference type="ARBA" id="ARBA00022679"/>
    </source>
</evidence>
<feature type="domain" description="RNA polymerase sigma factor 54 DNA-binding" evidence="9">
    <location>
        <begin position="310"/>
        <end position="467"/>
    </location>
</feature>
<protein>
    <submittedName>
        <fullName evidence="11">RNA polymerase sigma-54 factor</fullName>
    </submittedName>
</protein>
<dbReference type="InterPro" id="IPR007634">
    <property type="entry name" value="RNA_pol_sigma_54_DNA-bd"/>
</dbReference>
<evidence type="ECO:0000256" key="5">
    <source>
        <dbReference type="ARBA" id="ARBA00023015"/>
    </source>
</evidence>
<name>A0A662DD23_UNCAE</name>
<proteinExistence type="inferred from homology"/>
<dbReference type="GO" id="GO:0003677">
    <property type="term" value="F:DNA binding"/>
    <property type="evidence" value="ECO:0007669"/>
    <property type="project" value="UniProtKB-KW"/>
</dbReference>
<evidence type="ECO:0000313" key="11">
    <source>
        <dbReference type="EMBL" id="RLE12079.1"/>
    </source>
</evidence>
<dbReference type="GO" id="GO:0001216">
    <property type="term" value="F:DNA-binding transcription activator activity"/>
    <property type="evidence" value="ECO:0007669"/>
    <property type="project" value="InterPro"/>
</dbReference>
<dbReference type="PANTHER" id="PTHR32248:SF4">
    <property type="entry name" value="RNA POLYMERASE SIGMA-54 FACTOR"/>
    <property type="match status" value="1"/>
</dbReference>
<keyword evidence="7" id="KW-0238">DNA-binding</keyword>
<keyword evidence="4" id="KW-0548">Nucleotidyltransferase</keyword>
<dbReference type="PANTHER" id="PTHR32248">
    <property type="entry name" value="RNA POLYMERASE SIGMA-54 FACTOR"/>
    <property type="match status" value="1"/>
</dbReference>
<dbReference type="InterPro" id="IPR007046">
    <property type="entry name" value="RNA_pol_sigma_54_core-bd"/>
</dbReference>
<dbReference type="Gene3D" id="1.10.10.1330">
    <property type="entry name" value="RNA polymerase sigma-54 factor, core-binding domain"/>
    <property type="match status" value="1"/>
</dbReference>
<evidence type="ECO:0000256" key="7">
    <source>
        <dbReference type="ARBA" id="ARBA00023125"/>
    </source>
</evidence>
<dbReference type="InterPro" id="IPR038709">
    <property type="entry name" value="RpoN_core-bd_sf"/>
</dbReference>
<evidence type="ECO:0000256" key="2">
    <source>
        <dbReference type="ARBA" id="ARBA00022478"/>
    </source>
</evidence>
<dbReference type="Proteomes" id="UP000280417">
    <property type="component" value="Unassembled WGS sequence"/>
</dbReference>
<keyword evidence="2" id="KW-0240">DNA-directed RNA polymerase</keyword>
<dbReference type="PIRSF" id="PIRSF000774">
    <property type="entry name" value="RpoN"/>
    <property type="match status" value="1"/>
</dbReference>
<evidence type="ECO:0000256" key="6">
    <source>
        <dbReference type="ARBA" id="ARBA00023082"/>
    </source>
</evidence>